<protein>
    <recommendedName>
        <fullName evidence="8">Valine--tRNA ligase</fullName>
        <ecNumber evidence="8">6.1.1.9</ecNumber>
    </recommendedName>
    <alternativeName>
        <fullName evidence="8">Valyl-tRNA synthetase</fullName>
        <shortName evidence="8">ValRS</shortName>
    </alternativeName>
</protein>
<dbReference type="Gene3D" id="3.40.50.620">
    <property type="entry name" value="HUPs"/>
    <property type="match status" value="2"/>
</dbReference>
<evidence type="ECO:0000256" key="4">
    <source>
        <dbReference type="ARBA" id="ARBA00022840"/>
    </source>
</evidence>
<dbReference type="Gene3D" id="1.10.730.10">
    <property type="entry name" value="Isoleucyl-tRNA Synthetase, Domain 1"/>
    <property type="match status" value="1"/>
</dbReference>
<dbReference type="SUPFAM" id="SSF46589">
    <property type="entry name" value="tRNA-binding arm"/>
    <property type="match status" value="1"/>
</dbReference>
<reference evidence="13" key="1">
    <citation type="journal article" date="2019" name="Int. J. Syst. Evol. Microbiol.">
        <title>The Global Catalogue of Microorganisms (GCM) 10K type strain sequencing project: providing services to taxonomists for standard genome sequencing and annotation.</title>
        <authorList>
            <consortium name="The Broad Institute Genomics Platform"/>
            <consortium name="The Broad Institute Genome Sequencing Center for Infectious Disease"/>
            <person name="Wu L."/>
            <person name="Ma J."/>
        </authorList>
    </citation>
    <scope>NUCLEOTIDE SEQUENCE [LARGE SCALE GENOMIC DNA]</scope>
    <source>
        <strain evidence="13">JCM 17190</strain>
    </source>
</reference>
<dbReference type="Pfam" id="PF00133">
    <property type="entry name" value="tRNA-synt_1"/>
    <property type="match status" value="1"/>
</dbReference>
<proteinExistence type="inferred from homology"/>
<gene>
    <name evidence="8" type="primary">valS</name>
    <name evidence="12" type="ORF">GCM10022404_19720</name>
</gene>
<evidence type="ECO:0000256" key="6">
    <source>
        <dbReference type="ARBA" id="ARBA00023146"/>
    </source>
</evidence>
<keyword evidence="8" id="KW-0175">Coiled coil</keyword>
<dbReference type="SUPFAM" id="SSF50677">
    <property type="entry name" value="ValRS/IleRS/LeuRS editing domain"/>
    <property type="match status" value="1"/>
</dbReference>
<comment type="subcellular location">
    <subcellularLocation>
        <location evidence="8">Cytoplasm</location>
    </subcellularLocation>
</comment>
<keyword evidence="4 8" id="KW-0067">ATP-binding</keyword>
<dbReference type="InterPro" id="IPR002303">
    <property type="entry name" value="Valyl-tRNA_ligase"/>
</dbReference>
<feature type="short sequence motif" description="'HIGH' region" evidence="8">
    <location>
        <begin position="45"/>
        <end position="55"/>
    </location>
</feature>
<evidence type="ECO:0000259" key="11">
    <source>
        <dbReference type="Pfam" id="PF10458"/>
    </source>
</evidence>
<feature type="coiled-coil region" evidence="8">
    <location>
        <begin position="943"/>
        <end position="1005"/>
    </location>
</feature>
<comment type="subunit">
    <text evidence="8">Monomer.</text>
</comment>
<keyword evidence="3 8" id="KW-0547">Nucleotide-binding</keyword>
<comment type="domain">
    <text evidence="8">The C-terminal coiled-coil domain is crucial for aminoacylation activity.</text>
</comment>
<feature type="short sequence motif" description="'KMSKS' region" evidence="8">
    <location>
        <begin position="659"/>
        <end position="663"/>
    </location>
</feature>
<keyword evidence="6 8" id="KW-0030">Aminoacyl-tRNA synthetase</keyword>
<dbReference type="InterPro" id="IPR001412">
    <property type="entry name" value="aa-tRNA-synth_I_CS"/>
</dbReference>
<comment type="caution">
    <text evidence="12">The sequence shown here is derived from an EMBL/GenBank/DDBJ whole genome shotgun (WGS) entry which is preliminary data.</text>
</comment>
<evidence type="ECO:0000256" key="1">
    <source>
        <dbReference type="ARBA" id="ARBA00022490"/>
    </source>
</evidence>
<dbReference type="InterPro" id="IPR033705">
    <property type="entry name" value="Anticodon_Ia_Val"/>
</dbReference>
<dbReference type="InterPro" id="IPR010978">
    <property type="entry name" value="tRNA-bd_arm"/>
</dbReference>
<dbReference type="PROSITE" id="PS00178">
    <property type="entry name" value="AA_TRNA_LIGASE_I"/>
    <property type="match status" value="1"/>
</dbReference>
<feature type="binding site" evidence="8">
    <location>
        <position position="662"/>
    </location>
    <ligand>
        <name>ATP</name>
        <dbReference type="ChEBI" id="CHEBI:30616"/>
    </ligand>
</feature>
<accession>A0ABP7K8Z9</accession>
<keyword evidence="13" id="KW-1185">Reference proteome</keyword>
<dbReference type="SUPFAM" id="SSF47323">
    <property type="entry name" value="Anticodon-binding domain of a subclass of class I aminoacyl-tRNA synthetases"/>
    <property type="match status" value="1"/>
</dbReference>
<keyword evidence="2 8" id="KW-0436">Ligase</keyword>
<organism evidence="12 13">
    <name type="scientific">Celeribacter arenosi</name>
    <dbReference type="NCBI Taxonomy" id="792649"/>
    <lineage>
        <taxon>Bacteria</taxon>
        <taxon>Pseudomonadati</taxon>
        <taxon>Pseudomonadota</taxon>
        <taxon>Alphaproteobacteria</taxon>
        <taxon>Rhodobacterales</taxon>
        <taxon>Roseobacteraceae</taxon>
        <taxon>Celeribacter</taxon>
    </lineage>
</organism>
<dbReference type="InterPro" id="IPR009008">
    <property type="entry name" value="Val/Leu/Ile-tRNA-synth_edit"/>
</dbReference>
<dbReference type="PANTHER" id="PTHR11946:SF93">
    <property type="entry name" value="VALINE--TRNA LIGASE, CHLOROPLASTIC_MITOCHONDRIAL 2"/>
    <property type="match status" value="1"/>
</dbReference>
<dbReference type="InterPro" id="IPR037118">
    <property type="entry name" value="Val-tRNA_synth_C_sf"/>
</dbReference>
<dbReference type="SUPFAM" id="SSF52374">
    <property type="entry name" value="Nucleotidylyl transferase"/>
    <property type="match status" value="1"/>
</dbReference>
<dbReference type="Pfam" id="PF10458">
    <property type="entry name" value="Val_tRNA-synt_C"/>
    <property type="match status" value="1"/>
</dbReference>
<dbReference type="Pfam" id="PF08264">
    <property type="entry name" value="Anticodon_1"/>
    <property type="match status" value="1"/>
</dbReference>
<dbReference type="Gene3D" id="1.10.287.380">
    <property type="entry name" value="Valyl-tRNA synthetase, C-terminal domain"/>
    <property type="match status" value="1"/>
</dbReference>
<evidence type="ECO:0000256" key="8">
    <source>
        <dbReference type="HAMAP-Rule" id="MF_02004"/>
    </source>
</evidence>
<keyword evidence="1 8" id="KW-0963">Cytoplasm</keyword>
<comment type="domain">
    <text evidence="8">ValRS has two distinct active sites: one for aminoacylation and one for editing. The misactivated threonine is translocated from the active site to the editing site.</text>
</comment>
<dbReference type="NCBIfam" id="TIGR00422">
    <property type="entry name" value="valS"/>
    <property type="match status" value="1"/>
</dbReference>
<dbReference type="Proteomes" id="UP001399917">
    <property type="component" value="Unassembled WGS sequence"/>
</dbReference>
<dbReference type="InterPro" id="IPR013155">
    <property type="entry name" value="M/V/L/I-tRNA-synth_anticd-bd"/>
</dbReference>
<dbReference type="HAMAP" id="MF_02004">
    <property type="entry name" value="Val_tRNA_synth_type1"/>
    <property type="match status" value="1"/>
</dbReference>
<evidence type="ECO:0000256" key="5">
    <source>
        <dbReference type="ARBA" id="ARBA00022917"/>
    </source>
</evidence>
<feature type="domain" description="Valyl-tRNA synthetase tRNA-binding arm" evidence="11">
    <location>
        <begin position="945"/>
        <end position="1010"/>
    </location>
</feature>
<comment type="similarity">
    <text evidence="8">Belongs to the class-I aminoacyl-tRNA synthetase family. ValS type 1 subfamily.</text>
</comment>
<dbReference type="InterPro" id="IPR002300">
    <property type="entry name" value="aa-tRNA-synth_Ia"/>
</dbReference>
<feature type="domain" description="Aminoacyl-tRNA synthetase class Ia" evidence="9">
    <location>
        <begin position="16"/>
        <end position="693"/>
    </location>
</feature>
<dbReference type="InterPro" id="IPR014729">
    <property type="entry name" value="Rossmann-like_a/b/a_fold"/>
</dbReference>
<name>A0ABP7K8Z9_9RHOB</name>
<dbReference type="CDD" id="cd07962">
    <property type="entry name" value="Anticodon_Ia_Val"/>
    <property type="match status" value="1"/>
</dbReference>
<feature type="domain" description="Methionyl/Valyl/Leucyl/Isoleucyl-tRNA synthetase anticodon-binding" evidence="10">
    <location>
        <begin position="742"/>
        <end position="886"/>
    </location>
</feature>
<evidence type="ECO:0000256" key="3">
    <source>
        <dbReference type="ARBA" id="ARBA00022741"/>
    </source>
</evidence>
<evidence type="ECO:0000313" key="13">
    <source>
        <dbReference type="Proteomes" id="UP001399917"/>
    </source>
</evidence>
<evidence type="ECO:0000256" key="7">
    <source>
        <dbReference type="ARBA" id="ARBA00047552"/>
    </source>
</evidence>
<dbReference type="Gene3D" id="3.90.740.10">
    <property type="entry name" value="Valyl/Leucyl/Isoleucyl-tRNA synthetase, editing domain"/>
    <property type="match status" value="1"/>
</dbReference>
<dbReference type="EMBL" id="BAABDF010000007">
    <property type="protein sequence ID" value="GAA3869757.1"/>
    <property type="molecule type" value="Genomic_DNA"/>
</dbReference>
<sequence>MAMHKTFDANAAEPRIYDAWEKAGAFKAGANKSRDETFSIMIPPPNVTGALHVGHAFNNTIQDILVRWHRMRGFDTLWQPGQDHAGIATQLMVEKELAATQQPSRAELGREAFLEKVWDWKRTYGSTIINQLQRLGSSCDWSRNAFTMSGAPNAPAGEEGNFHDAVIKVFVEMYNQGLIYRGKRLVNWDPHFETAISDLEVENIEVAGHMWHFKYPLADGVTYTYVEKDEDGNVTLSEERDYIAIATTRPETMLGDGAVAVHPDDERYAPIVGKLCEIPVGPKEHRRLIPIITDEYPDPDFGSGAVKITGAHDANDYGVAQRNGIPLYRLMDTRAHMRTDGAPYEEAAAIAMAVSKGKKNLSEAEVDAINLVPDALRGLDRFEAREAVIAQITEEGLAVMTTQTRKVKDEEGVETEITETVPYVENKPIMQPFCDRSKVVMEPMLTDQWYVDAAKLAGPALDAVRDGRTKIMPESGEKVFFHWLENIEPWCISRQLWWGHQIPVWYIPGKEDWYAICAPTEAEAIEKAMLQSPEGTEFRIVADMQEAAAVLEEQMTLLDTKDEGAIRSFDGPMTLPMFRDPDVLDTWFSSGLWPIGTLGWPEWDESTSKYFSTDVLVTGQDILFFWVARMMMMQLAVVDEVPFHTVYLHQLVRDEKGKKMSKTTGNVIDPLEIIDEFGADALRFTNAAMASIGGVLKLSVDRIKGYRNFTTKIWNAARFAEMNEVFENYDPSVVPAPTATVNKWIVGETAKVRQVVDKAFAEYRFNDAANALYAFVWGQFCDWYVELSKPLFYDGDDATKAETRQTMGWVLDQALIMLHPIMPFITEELWGTMKPGREMLALTDWPEFGDELVDAAADREMNWVITLIEAIRSSRAEVHVPAGLKIPMVQVELDAAGKAAWAENEAMIMKLARIDSLSEGPMPKGAITISVPGGSFALPLEGVIDIAEEKARLEKALQKLTKELGGLRGRLNNPKFVESAPEDVVAEARENLAAREEEEAKIKAALARLAEIA</sequence>
<dbReference type="EC" id="6.1.1.9" evidence="8"/>
<evidence type="ECO:0000259" key="10">
    <source>
        <dbReference type="Pfam" id="PF08264"/>
    </source>
</evidence>
<keyword evidence="5 8" id="KW-0648">Protein biosynthesis</keyword>
<dbReference type="InterPro" id="IPR019499">
    <property type="entry name" value="Val-tRNA_synth_tRNA-bd"/>
</dbReference>
<dbReference type="NCBIfam" id="NF004349">
    <property type="entry name" value="PRK05729.1"/>
    <property type="match status" value="1"/>
</dbReference>
<evidence type="ECO:0000256" key="2">
    <source>
        <dbReference type="ARBA" id="ARBA00022598"/>
    </source>
</evidence>
<dbReference type="PANTHER" id="PTHR11946">
    <property type="entry name" value="VALYL-TRNA SYNTHETASES"/>
    <property type="match status" value="1"/>
</dbReference>
<dbReference type="PRINTS" id="PR00986">
    <property type="entry name" value="TRNASYNTHVAL"/>
</dbReference>
<dbReference type="RefSeq" id="WP_344846849.1">
    <property type="nucleotide sequence ID" value="NZ_BAABDF010000007.1"/>
</dbReference>
<evidence type="ECO:0000313" key="12">
    <source>
        <dbReference type="EMBL" id="GAA3869757.1"/>
    </source>
</evidence>
<dbReference type="InterPro" id="IPR009080">
    <property type="entry name" value="tRNAsynth_Ia_anticodon-bd"/>
</dbReference>
<dbReference type="GO" id="GO:0016874">
    <property type="term" value="F:ligase activity"/>
    <property type="evidence" value="ECO:0007669"/>
    <property type="project" value="UniProtKB-KW"/>
</dbReference>
<comment type="catalytic activity">
    <reaction evidence="7 8">
        <text>tRNA(Val) + L-valine + ATP = L-valyl-tRNA(Val) + AMP + diphosphate</text>
        <dbReference type="Rhea" id="RHEA:10704"/>
        <dbReference type="Rhea" id="RHEA-COMP:9672"/>
        <dbReference type="Rhea" id="RHEA-COMP:9708"/>
        <dbReference type="ChEBI" id="CHEBI:30616"/>
        <dbReference type="ChEBI" id="CHEBI:33019"/>
        <dbReference type="ChEBI" id="CHEBI:57762"/>
        <dbReference type="ChEBI" id="CHEBI:78442"/>
        <dbReference type="ChEBI" id="CHEBI:78537"/>
        <dbReference type="ChEBI" id="CHEBI:456215"/>
        <dbReference type="EC" id="6.1.1.9"/>
    </reaction>
</comment>
<comment type="function">
    <text evidence="8">Catalyzes the attachment of valine to tRNA(Val). As ValRS can inadvertently accommodate and process structurally similar amino acids such as threonine, to avoid such errors, it has a 'posttransfer' editing activity that hydrolyzes mischarged Thr-tRNA(Val) in a tRNA-dependent manner.</text>
</comment>
<evidence type="ECO:0000259" key="9">
    <source>
        <dbReference type="Pfam" id="PF00133"/>
    </source>
</evidence>